<feature type="region of interest" description="Disordered" evidence="1">
    <location>
        <begin position="694"/>
        <end position="720"/>
    </location>
</feature>
<feature type="compositionally biased region" description="Polar residues" evidence="1">
    <location>
        <begin position="452"/>
        <end position="461"/>
    </location>
</feature>
<feature type="compositionally biased region" description="Low complexity" evidence="1">
    <location>
        <begin position="244"/>
        <end position="254"/>
    </location>
</feature>
<protein>
    <recommendedName>
        <fullName evidence="4">WD40 repeat-like protein</fullName>
    </recommendedName>
</protein>
<gene>
    <name evidence="2" type="ORF">D9757_007225</name>
</gene>
<dbReference type="InterPro" id="IPR015943">
    <property type="entry name" value="WD40/YVTN_repeat-like_dom_sf"/>
</dbReference>
<feature type="compositionally biased region" description="Pro residues" evidence="1">
    <location>
        <begin position="548"/>
        <end position="559"/>
    </location>
</feature>
<dbReference type="Gene3D" id="2.130.10.10">
    <property type="entry name" value="YVTN repeat-like/Quinoprotein amine dehydrogenase"/>
    <property type="match status" value="2"/>
</dbReference>
<evidence type="ECO:0008006" key="4">
    <source>
        <dbReference type="Google" id="ProtNLM"/>
    </source>
</evidence>
<proteinExistence type="predicted"/>
<evidence type="ECO:0000313" key="3">
    <source>
        <dbReference type="Proteomes" id="UP000518752"/>
    </source>
</evidence>
<sequence>MDDSFAAPGEGIQLSSVLGVKGSLRFCHHTSTAKAHVVLRRVALSDDTSDDEEGKPPSSAVHFRLFAQKRFTITPGKEILLTVEDARFKDRPVLLTGTVSSEDSSELVERIEDGDIPPLPKKALPPKMRRAWVKKPEETTTTEKTSIGVQATPHLSSAHVQVRPFLQNVSVQTQPSLATAFVQTHSSASSISTQTECSQRVPRIDTSHQLTKAEEQSLSPMDLDSPIESGVSSFVNTNPITPPSLSDKLSSSKLDLSDDEQEMQISPSPTPPIQDVEVSQELDIPAAVVNSAFTRPTLSSDSAVDPSKALETLYRRSAVHNPFVSGGIVSDFMGDVNALKFLADKIDRPKQDDSAGKSADTTGLYSVKVRMVKKIPFPFFLSFPVSQLLQFTANHNQSLGKYIASTSKTGLNANFILNSSTELTGTLQERYGPKAKSVASLHPILPKITPTGPRNTASAPNMVNAPRAPRSLRIKEEDATPSLSLKPLAPTYSNPLGIRPSDLAPSGPKALAGANTKKKLVIGAGTLSKASTRKRRDANASHLVSYSSPPPPNTPPQPSPTKSSRPLPPPAIQIKWKRLSAIDPSTNLGTISNDSQFPPADTKVNSIIHEEQESPSRVELFQKLPNFRKHPNSFYVYFTISSNFASLAISASSASLAYPYSPRKGPLSINASRIPPVAMPFLNDSPTSHQFVHPLPPKPPPVRGIKRERPPTPPFSDYTVDTMRRPKRAFRWPTLESNHSIFLRGEGDLSIVGISGNSDGSLLALNCADRTIRIWDNQARAEMARLSHNARIANVLWLDNDAGVVSLGEDGIVSKWARTGWNMWEWTKLVEIGDKGLASNSQGSGMRLAYHRDRIAVSLPAEGIKIWFWVKGTWQAQRSILRSNTTALTFIDDGSTLLGGTIDGVLWSCEVPNGTLRAWSFLKTKILSIDINTARTHALITCPGVCRLVGLRDDRKGKLEQSFSNKETESQQRSFGALFTAQGQGVLFGDIKGCTLIWDTKKGAPVYGLDHGEGDWDRGEDEEVTAAASLEASDGGCIVTGTKTGLLSWWSQPAYTNSGRLQ</sequence>
<evidence type="ECO:0000256" key="1">
    <source>
        <dbReference type="SAM" id="MobiDB-lite"/>
    </source>
</evidence>
<feature type="region of interest" description="Disordered" evidence="1">
    <location>
        <begin position="526"/>
        <end position="570"/>
    </location>
</feature>
<dbReference type="Proteomes" id="UP000518752">
    <property type="component" value="Unassembled WGS sequence"/>
</dbReference>
<feature type="region of interest" description="Disordered" evidence="1">
    <location>
        <begin position="209"/>
        <end position="272"/>
    </location>
</feature>
<dbReference type="AlphaFoldDB" id="A0A8H5HAV3"/>
<comment type="caution">
    <text evidence="2">The sequence shown here is derived from an EMBL/GenBank/DDBJ whole genome shotgun (WGS) entry which is preliminary data.</text>
</comment>
<dbReference type="OrthoDB" id="3236053at2759"/>
<organism evidence="2 3">
    <name type="scientific">Collybiopsis confluens</name>
    <dbReference type="NCBI Taxonomy" id="2823264"/>
    <lineage>
        <taxon>Eukaryota</taxon>
        <taxon>Fungi</taxon>
        <taxon>Dikarya</taxon>
        <taxon>Basidiomycota</taxon>
        <taxon>Agaricomycotina</taxon>
        <taxon>Agaricomycetes</taxon>
        <taxon>Agaricomycetidae</taxon>
        <taxon>Agaricales</taxon>
        <taxon>Marasmiineae</taxon>
        <taxon>Omphalotaceae</taxon>
        <taxon>Collybiopsis</taxon>
    </lineage>
</organism>
<evidence type="ECO:0000313" key="2">
    <source>
        <dbReference type="EMBL" id="KAF5379907.1"/>
    </source>
</evidence>
<dbReference type="InterPro" id="IPR036322">
    <property type="entry name" value="WD40_repeat_dom_sf"/>
</dbReference>
<dbReference type="SUPFAM" id="SSF50978">
    <property type="entry name" value="WD40 repeat-like"/>
    <property type="match status" value="1"/>
</dbReference>
<reference evidence="2 3" key="1">
    <citation type="journal article" date="2020" name="ISME J.">
        <title>Uncovering the hidden diversity of litter-decomposition mechanisms in mushroom-forming fungi.</title>
        <authorList>
            <person name="Floudas D."/>
            <person name="Bentzer J."/>
            <person name="Ahren D."/>
            <person name="Johansson T."/>
            <person name="Persson P."/>
            <person name="Tunlid A."/>
        </authorList>
    </citation>
    <scope>NUCLEOTIDE SEQUENCE [LARGE SCALE GENOMIC DNA]</scope>
    <source>
        <strain evidence="2 3">CBS 406.79</strain>
    </source>
</reference>
<feature type="compositionally biased region" description="Polar residues" evidence="1">
    <location>
        <begin position="230"/>
        <end position="239"/>
    </location>
</feature>
<dbReference type="EMBL" id="JAACJN010000067">
    <property type="protein sequence ID" value="KAF5379907.1"/>
    <property type="molecule type" value="Genomic_DNA"/>
</dbReference>
<accession>A0A8H5HAV3</accession>
<keyword evidence="3" id="KW-1185">Reference proteome</keyword>
<name>A0A8H5HAV3_9AGAR</name>
<feature type="region of interest" description="Disordered" evidence="1">
    <location>
        <begin position="449"/>
        <end position="472"/>
    </location>
</feature>